<protein>
    <submittedName>
        <fullName evidence="5">Calponin-homology (CH) domain-containing protein</fullName>
    </submittedName>
</protein>
<dbReference type="EMBL" id="UYYA01003931">
    <property type="protein sequence ID" value="VDM57843.1"/>
    <property type="molecule type" value="Genomic_DNA"/>
</dbReference>
<dbReference type="STRING" id="334426.A0A0R3PMU0"/>
<dbReference type="InterPro" id="IPR050540">
    <property type="entry name" value="F-actin_Monoox_Mical"/>
</dbReference>
<reference evidence="3 4" key="2">
    <citation type="submission" date="2018-11" db="EMBL/GenBank/DDBJ databases">
        <authorList>
            <consortium name="Pathogen Informatics"/>
        </authorList>
    </citation>
    <scope>NUCLEOTIDE SEQUENCE [LARGE SCALE GENOMIC DNA]</scope>
    <source>
        <strain evidence="3 4">Costa Rica</strain>
    </source>
</reference>
<dbReference type="OrthoDB" id="18740at2759"/>
<evidence type="ECO:0000313" key="3">
    <source>
        <dbReference type="EMBL" id="VDM57843.1"/>
    </source>
</evidence>
<evidence type="ECO:0000256" key="1">
    <source>
        <dbReference type="SAM" id="MobiDB-lite"/>
    </source>
</evidence>
<evidence type="ECO:0000313" key="4">
    <source>
        <dbReference type="Proteomes" id="UP000267027"/>
    </source>
</evidence>
<accession>A0A0R3PMU0</accession>
<dbReference type="OMA" id="KQWCLEV"/>
<name>A0A0R3PMU0_ANGCS</name>
<feature type="compositionally biased region" description="Basic and acidic residues" evidence="1">
    <location>
        <begin position="11"/>
        <end position="24"/>
    </location>
</feature>
<keyword evidence="4" id="KW-1185">Reference proteome</keyword>
<proteinExistence type="predicted"/>
<feature type="domain" description="Calponin-homology (CH)" evidence="2">
    <location>
        <begin position="129"/>
        <end position="174"/>
    </location>
</feature>
<dbReference type="InterPro" id="IPR001715">
    <property type="entry name" value="CH_dom"/>
</dbReference>
<dbReference type="WBParaSite" id="ACOC_0000625701-mRNA-1">
    <property type="protein sequence ID" value="ACOC_0000625701-mRNA-1"/>
    <property type="gene ID" value="ACOC_0000625701"/>
</dbReference>
<reference evidence="5" key="1">
    <citation type="submission" date="2017-02" db="UniProtKB">
        <authorList>
            <consortium name="WormBaseParasite"/>
        </authorList>
    </citation>
    <scope>IDENTIFICATION</scope>
</reference>
<dbReference type="Gene3D" id="1.10.418.10">
    <property type="entry name" value="Calponin-like domain"/>
    <property type="match status" value="1"/>
</dbReference>
<feature type="region of interest" description="Disordered" evidence="1">
    <location>
        <begin position="1"/>
        <end position="24"/>
    </location>
</feature>
<dbReference type="Pfam" id="PF00307">
    <property type="entry name" value="CH"/>
    <property type="match status" value="1"/>
</dbReference>
<dbReference type="AlphaFoldDB" id="A0A0R3PMU0"/>
<organism evidence="5">
    <name type="scientific">Angiostrongylus costaricensis</name>
    <name type="common">Nematode worm</name>
    <dbReference type="NCBI Taxonomy" id="334426"/>
    <lineage>
        <taxon>Eukaryota</taxon>
        <taxon>Metazoa</taxon>
        <taxon>Ecdysozoa</taxon>
        <taxon>Nematoda</taxon>
        <taxon>Chromadorea</taxon>
        <taxon>Rhabditida</taxon>
        <taxon>Rhabditina</taxon>
        <taxon>Rhabditomorpha</taxon>
        <taxon>Strongyloidea</taxon>
        <taxon>Metastrongylidae</taxon>
        <taxon>Angiostrongylus</taxon>
    </lineage>
</organism>
<dbReference type="PANTHER" id="PTHR23167">
    <property type="entry name" value="CALPONIN HOMOLOGY DOMAIN-CONTAINING PROTEIN DDB_G0272472-RELATED"/>
    <property type="match status" value="1"/>
</dbReference>
<dbReference type="Proteomes" id="UP000267027">
    <property type="component" value="Unassembled WGS sequence"/>
</dbReference>
<gene>
    <name evidence="3" type="ORF">ACOC_LOCUS6258</name>
</gene>
<dbReference type="PANTHER" id="PTHR23167:SF46">
    <property type="entry name" value="EPS15 HOMOLOGY DOMAIN CONTAINING PROTEIN-BINDING PROTEIN 1, ISOFORM F"/>
    <property type="match status" value="1"/>
</dbReference>
<evidence type="ECO:0000313" key="5">
    <source>
        <dbReference type="WBParaSite" id="ACOC_0000625701-mRNA-1"/>
    </source>
</evidence>
<dbReference type="InterPro" id="IPR036872">
    <property type="entry name" value="CH_dom_sf"/>
</dbReference>
<evidence type="ECO:0000259" key="2">
    <source>
        <dbReference type="PROSITE" id="PS50021"/>
    </source>
</evidence>
<sequence length="174" mass="19858">MLFTGGTTTKPKRDEKKEKKSDRDDKYEIQESVYLRWGNSLLANEPLKDFRDLCDLKYLNSIASISTGTSIAFSGNRHDDCCAILSSIGDTKTSPAEMADNQQKAVLSVWWSLVQAFWKRYGPDPIREEKLSEAIKQWCLEVTKDYEAVSVCDFTSSWRDGYAFNCLLHSFESV</sequence>
<dbReference type="PROSITE" id="PS50021">
    <property type="entry name" value="CH"/>
    <property type="match status" value="1"/>
</dbReference>
<dbReference type="SUPFAM" id="SSF47576">
    <property type="entry name" value="Calponin-homology domain, CH-domain"/>
    <property type="match status" value="1"/>
</dbReference>